<gene>
    <name evidence="4" type="ORF">Daura_14845</name>
</gene>
<accession>A0A9Q9MLU0</accession>
<keyword evidence="1" id="KW-0808">Transferase</keyword>
<dbReference type="Gene3D" id="3.30.460.10">
    <property type="entry name" value="Beta Polymerase, domain 2"/>
    <property type="match status" value="1"/>
</dbReference>
<dbReference type="OrthoDB" id="7058480at2"/>
<dbReference type="GO" id="GO:0016779">
    <property type="term" value="F:nucleotidyltransferase activity"/>
    <property type="evidence" value="ECO:0007669"/>
    <property type="project" value="InterPro"/>
</dbReference>
<dbReference type="CDD" id="cd05403">
    <property type="entry name" value="NT_KNTase_like"/>
    <property type="match status" value="1"/>
</dbReference>
<name>A0A9Q9MLU0_9ACTN</name>
<protein>
    <submittedName>
        <fullName evidence="4">Nucleotidyltransferase domain-containing protein</fullName>
    </submittedName>
</protein>
<dbReference type="InterPro" id="IPR043519">
    <property type="entry name" value="NT_sf"/>
</dbReference>
<proteinExistence type="predicted"/>
<dbReference type="KEGG" id="daur:Daura_14845"/>
<dbReference type="Proteomes" id="UP001058003">
    <property type="component" value="Chromosome"/>
</dbReference>
<dbReference type="InterPro" id="IPR002934">
    <property type="entry name" value="Polymerase_NTP_transf_dom"/>
</dbReference>
<dbReference type="InterPro" id="IPR025184">
    <property type="entry name" value="AadA_C"/>
</dbReference>
<feature type="domain" description="Polymerase nucleotidyl transferase" evidence="2">
    <location>
        <begin position="22"/>
        <end position="68"/>
    </location>
</feature>
<dbReference type="EMBL" id="CP073767">
    <property type="protein sequence ID" value="UWZ57326.1"/>
    <property type="molecule type" value="Genomic_DNA"/>
</dbReference>
<evidence type="ECO:0000259" key="2">
    <source>
        <dbReference type="Pfam" id="PF01909"/>
    </source>
</evidence>
<evidence type="ECO:0000313" key="4">
    <source>
        <dbReference type="EMBL" id="UWZ57326.1"/>
    </source>
</evidence>
<dbReference type="AlphaFoldDB" id="A0A9Q9MLU0"/>
<evidence type="ECO:0000259" key="3">
    <source>
        <dbReference type="Pfam" id="PF13427"/>
    </source>
</evidence>
<keyword evidence="5" id="KW-1185">Reference proteome</keyword>
<dbReference type="RefSeq" id="WP_081970875.1">
    <property type="nucleotide sequence ID" value="NZ_CP073767.1"/>
</dbReference>
<dbReference type="Pfam" id="PF13427">
    <property type="entry name" value="AadA_C"/>
    <property type="match status" value="1"/>
</dbReference>
<sequence>MESTVERLVQHVTAVVGDQLHAVILHGSLATGDFVPGRSDIDLLVVTGAGITDDQAAALERVVVAADLGDASGVDLHVVTSVVAADPVREPPVELHVGRYASGVEVARRMPADPDLPVELAMARAGGRTLLAAPLVENRSPAGVFGEVPARWIVDRGRHWLTVWQGLTEDDQHAAHMVLTACRIWRFAVEGVHCGKVDAARWAEGRDPGMAAIGAAIRRYTTGNHEPVAPAAIARLLDRVLTETSAVAPRGAKDGREAQ</sequence>
<feature type="domain" description="Adenylyltransferase AadA C-terminal" evidence="3">
    <location>
        <begin position="144"/>
        <end position="206"/>
    </location>
</feature>
<dbReference type="SUPFAM" id="SSF81301">
    <property type="entry name" value="Nucleotidyltransferase"/>
    <property type="match status" value="1"/>
</dbReference>
<dbReference type="Pfam" id="PF01909">
    <property type="entry name" value="NTP_transf_2"/>
    <property type="match status" value="1"/>
</dbReference>
<evidence type="ECO:0000313" key="5">
    <source>
        <dbReference type="Proteomes" id="UP001058003"/>
    </source>
</evidence>
<reference evidence="4" key="1">
    <citation type="submission" date="2021-04" db="EMBL/GenBank/DDBJ databases">
        <title>Dactylosporangium aurantiacum NRRL B-8018 full assembly.</title>
        <authorList>
            <person name="Hartkoorn R.C."/>
            <person name="Beaudoing E."/>
            <person name="Hot D."/>
        </authorList>
    </citation>
    <scope>NUCLEOTIDE SEQUENCE</scope>
    <source>
        <strain evidence="4">NRRL B-8018</strain>
    </source>
</reference>
<organism evidence="4 5">
    <name type="scientific">Dactylosporangium aurantiacum</name>
    <dbReference type="NCBI Taxonomy" id="35754"/>
    <lineage>
        <taxon>Bacteria</taxon>
        <taxon>Bacillati</taxon>
        <taxon>Actinomycetota</taxon>
        <taxon>Actinomycetes</taxon>
        <taxon>Micromonosporales</taxon>
        <taxon>Micromonosporaceae</taxon>
        <taxon>Dactylosporangium</taxon>
    </lineage>
</organism>
<evidence type="ECO:0000256" key="1">
    <source>
        <dbReference type="ARBA" id="ARBA00022679"/>
    </source>
</evidence>